<organism evidence="1 2">
    <name type="scientific">Pseudomonas aeruginosa (strain UCBPP-PA14)</name>
    <dbReference type="NCBI Taxonomy" id="208963"/>
    <lineage>
        <taxon>Bacteria</taxon>
        <taxon>Pseudomonadati</taxon>
        <taxon>Pseudomonadota</taxon>
        <taxon>Gammaproteobacteria</taxon>
        <taxon>Pseudomonadales</taxon>
        <taxon>Pseudomonadaceae</taxon>
        <taxon>Pseudomonas</taxon>
    </lineage>
</organism>
<dbReference type="HOGENOM" id="CLU_2882426_0_0_6"/>
<name>A0A0H2ZDT6_PSEAB</name>
<dbReference type="Proteomes" id="UP000000653">
    <property type="component" value="Chromosome"/>
</dbReference>
<gene>
    <name evidence="1" type="ordered locus">PA14_22230</name>
</gene>
<evidence type="ECO:0000313" key="1">
    <source>
        <dbReference type="EMBL" id="ABJ12477.1"/>
    </source>
</evidence>
<reference evidence="1 2" key="1">
    <citation type="journal article" date="2006" name="Genome Biol.">
        <title>Genomic analysis reveals that Pseudomonas aeruginosa virulence is combinatorial.</title>
        <authorList>
            <person name="Lee D.G."/>
            <person name="Urbach J.M."/>
            <person name="Wu G."/>
            <person name="Liberati N.T."/>
            <person name="Feinbaum R.L."/>
            <person name="Miyata S."/>
            <person name="Diggins L.T."/>
            <person name="He J."/>
            <person name="Saucier M."/>
            <person name="Deziel E."/>
            <person name="Friedman L."/>
            <person name="Li L."/>
            <person name="Grills G."/>
            <person name="Montgomery K."/>
            <person name="Kucherlapati R."/>
            <person name="Rahme L.G."/>
            <person name="Ausubel F.M."/>
        </authorList>
    </citation>
    <scope>NUCLEOTIDE SEQUENCE [LARGE SCALE GENOMIC DNA]</scope>
    <source>
        <strain evidence="1 2">UCBPP-PA14</strain>
    </source>
</reference>
<dbReference type="AlphaFoldDB" id="A0A0H2ZDT6"/>
<accession>A0A0H2ZDT6</accession>
<dbReference type="EMBL" id="CP000438">
    <property type="protein sequence ID" value="ABJ12477.1"/>
    <property type="molecule type" value="Genomic_DNA"/>
</dbReference>
<evidence type="ECO:0000313" key="2">
    <source>
        <dbReference type="Proteomes" id="UP000000653"/>
    </source>
</evidence>
<dbReference type="KEGG" id="pau:PA14_22230"/>
<sequence length="65" mass="7365">MKMTENDLLKQIQDSFDNIDSFASANLRVNMKHDFLAALAAQEGPFSSFLDDADDYINEAEESFE</sequence>
<protein>
    <submittedName>
        <fullName evidence="1">Uncharacterized protein</fullName>
    </submittedName>
</protein>
<proteinExistence type="predicted"/>